<dbReference type="Proteomes" id="UP000749646">
    <property type="component" value="Unassembled WGS sequence"/>
</dbReference>
<dbReference type="OrthoDB" id="2444085at2759"/>
<gene>
    <name evidence="2" type="ORF">BGZ65_002075</name>
</gene>
<comment type="caution">
    <text evidence="2">The sequence shown here is derived from an EMBL/GenBank/DDBJ whole genome shotgun (WGS) entry which is preliminary data.</text>
</comment>
<accession>A0A9P6LT09</accession>
<feature type="non-terminal residue" evidence="2">
    <location>
        <position position="60"/>
    </location>
</feature>
<sequence>MAPMPMDKKNHRGKNLVHRILHPNQHKQELEQQEHIAAPEGISHCSVNSSDCEYEPEAHH</sequence>
<reference evidence="2" key="1">
    <citation type="journal article" date="2020" name="Fungal Divers.">
        <title>Resolving the Mortierellaceae phylogeny through synthesis of multi-gene phylogenetics and phylogenomics.</title>
        <authorList>
            <person name="Vandepol N."/>
            <person name="Liber J."/>
            <person name="Desiro A."/>
            <person name="Na H."/>
            <person name="Kennedy M."/>
            <person name="Barry K."/>
            <person name="Grigoriev I.V."/>
            <person name="Miller A.N."/>
            <person name="O'Donnell K."/>
            <person name="Stajich J.E."/>
            <person name="Bonito G."/>
        </authorList>
    </citation>
    <scope>NUCLEOTIDE SEQUENCE</scope>
    <source>
        <strain evidence="2">MES-2147</strain>
    </source>
</reference>
<feature type="region of interest" description="Disordered" evidence="1">
    <location>
        <begin position="40"/>
        <end position="60"/>
    </location>
</feature>
<dbReference type="AlphaFoldDB" id="A0A9P6LT09"/>
<dbReference type="EMBL" id="JAAAHW010009742">
    <property type="protein sequence ID" value="KAF9936742.1"/>
    <property type="molecule type" value="Genomic_DNA"/>
</dbReference>
<protein>
    <submittedName>
        <fullName evidence="2">Uncharacterized protein</fullName>
    </submittedName>
</protein>
<name>A0A9P6LT09_9FUNG</name>
<proteinExistence type="predicted"/>
<evidence type="ECO:0000313" key="3">
    <source>
        <dbReference type="Proteomes" id="UP000749646"/>
    </source>
</evidence>
<organism evidence="2 3">
    <name type="scientific">Modicella reniformis</name>
    <dbReference type="NCBI Taxonomy" id="1440133"/>
    <lineage>
        <taxon>Eukaryota</taxon>
        <taxon>Fungi</taxon>
        <taxon>Fungi incertae sedis</taxon>
        <taxon>Mucoromycota</taxon>
        <taxon>Mortierellomycotina</taxon>
        <taxon>Mortierellomycetes</taxon>
        <taxon>Mortierellales</taxon>
        <taxon>Mortierellaceae</taxon>
        <taxon>Modicella</taxon>
    </lineage>
</organism>
<keyword evidence="3" id="KW-1185">Reference proteome</keyword>
<evidence type="ECO:0000256" key="1">
    <source>
        <dbReference type="SAM" id="MobiDB-lite"/>
    </source>
</evidence>
<evidence type="ECO:0000313" key="2">
    <source>
        <dbReference type="EMBL" id="KAF9936742.1"/>
    </source>
</evidence>